<feature type="transmembrane region" description="Helical" evidence="4">
    <location>
        <begin position="309"/>
        <end position="333"/>
    </location>
</feature>
<dbReference type="InterPro" id="IPR036259">
    <property type="entry name" value="MFS_trans_sf"/>
</dbReference>
<organism evidence="6 7">
    <name type="scientific">Novispirillum itersonii</name>
    <name type="common">Aquaspirillum itersonii</name>
    <dbReference type="NCBI Taxonomy" id="189"/>
    <lineage>
        <taxon>Bacteria</taxon>
        <taxon>Pseudomonadati</taxon>
        <taxon>Pseudomonadota</taxon>
        <taxon>Alphaproteobacteria</taxon>
        <taxon>Rhodospirillales</taxon>
        <taxon>Novispirillaceae</taxon>
        <taxon>Novispirillum</taxon>
    </lineage>
</organism>
<gene>
    <name evidence="6" type="ORF">FHS48_001047</name>
</gene>
<dbReference type="InterPro" id="IPR020846">
    <property type="entry name" value="MFS_dom"/>
</dbReference>
<keyword evidence="3 4" id="KW-0472">Membrane</keyword>
<feature type="transmembrane region" description="Helical" evidence="4">
    <location>
        <begin position="260"/>
        <end position="279"/>
    </location>
</feature>
<accession>A0A7W9ZG28</accession>
<proteinExistence type="predicted"/>
<dbReference type="PANTHER" id="PTHR23537:SF1">
    <property type="entry name" value="SUGAR TRANSPORTER"/>
    <property type="match status" value="1"/>
</dbReference>
<feature type="transmembrane region" description="Helical" evidence="4">
    <location>
        <begin position="89"/>
        <end position="107"/>
    </location>
</feature>
<dbReference type="InterPro" id="IPR010645">
    <property type="entry name" value="MFS_4"/>
</dbReference>
<feature type="domain" description="Major facilitator superfamily (MFS) profile" evidence="5">
    <location>
        <begin position="13"/>
        <end position="399"/>
    </location>
</feature>
<dbReference type="AlphaFoldDB" id="A0A7W9ZG28"/>
<feature type="transmembrane region" description="Helical" evidence="4">
    <location>
        <begin position="113"/>
        <end position="134"/>
    </location>
</feature>
<keyword evidence="7" id="KW-1185">Reference proteome</keyword>
<dbReference type="Gene3D" id="1.20.1250.20">
    <property type="entry name" value="MFS general substrate transporter like domains"/>
    <property type="match status" value="2"/>
</dbReference>
<feature type="transmembrane region" description="Helical" evidence="4">
    <location>
        <begin position="146"/>
        <end position="165"/>
    </location>
</feature>
<evidence type="ECO:0000256" key="4">
    <source>
        <dbReference type="SAM" id="Phobius"/>
    </source>
</evidence>
<dbReference type="GO" id="GO:0022857">
    <property type="term" value="F:transmembrane transporter activity"/>
    <property type="evidence" value="ECO:0007669"/>
    <property type="project" value="InterPro"/>
</dbReference>
<feature type="transmembrane region" description="Helical" evidence="4">
    <location>
        <begin position="286"/>
        <end position="303"/>
    </location>
</feature>
<sequence length="402" mass="40454">MTQSLPRHSGALVLWLTALPRALPGFAATFVGIGMGRFSLTPLAPLLVAEQWLGPQDAAHAAALMLAGYAVGALTAAPLARLFGTDRCLWTGLMVTVLALMATALSPDATGQALGRGITGITGGLLMVLGPSSILRATAAAERPAVSAIIYAGIGLGIALSGMVIPTVADAVTASWLIAAAALIGALPGFRRGLPQPAPVTATAVEPGGRWSGLRMPLPVLLLTLAYGLDAIGYIPHTVYWSSYIARELGLGVSSGGGQWVLFGTGAVLGAPVAGLVAGRIGFQRAVPLALLLKAAVVALPLVSDAGLALAVSSVLVGLLVPGVVALMSGRLAGVTEPHRLTGQWALMTGIFALFQAGGGALHAHLFTLTGSYRPMFLVAALALAAGAVVAALPVGRRLGGH</sequence>
<feature type="transmembrane region" description="Helical" evidence="4">
    <location>
        <begin position="171"/>
        <end position="190"/>
    </location>
</feature>
<dbReference type="EMBL" id="JACIIX010000003">
    <property type="protein sequence ID" value="MBB6209639.1"/>
    <property type="molecule type" value="Genomic_DNA"/>
</dbReference>
<feature type="transmembrane region" description="Helical" evidence="4">
    <location>
        <begin position="12"/>
        <end position="38"/>
    </location>
</feature>
<feature type="transmembrane region" description="Helical" evidence="4">
    <location>
        <begin position="376"/>
        <end position="396"/>
    </location>
</feature>
<evidence type="ECO:0000256" key="3">
    <source>
        <dbReference type="ARBA" id="ARBA00023136"/>
    </source>
</evidence>
<comment type="caution">
    <text evidence="6">The sequence shown here is derived from an EMBL/GenBank/DDBJ whole genome shotgun (WGS) entry which is preliminary data.</text>
</comment>
<reference evidence="6 7" key="1">
    <citation type="submission" date="2020-08" db="EMBL/GenBank/DDBJ databases">
        <title>Genomic Encyclopedia of Type Strains, Phase IV (KMG-IV): sequencing the most valuable type-strain genomes for metagenomic binning, comparative biology and taxonomic classification.</title>
        <authorList>
            <person name="Goeker M."/>
        </authorList>
    </citation>
    <scope>NUCLEOTIDE SEQUENCE [LARGE SCALE GENOMIC DNA]</scope>
    <source>
        <strain evidence="6 7">DSM 11590</strain>
    </source>
</reference>
<feature type="transmembrane region" description="Helical" evidence="4">
    <location>
        <begin position="220"/>
        <end position="240"/>
    </location>
</feature>
<feature type="transmembrane region" description="Helical" evidence="4">
    <location>
        <begin position="345"/>
        <end position="364"/>
    </location>
</feature>
<keyword evidence="2 4" id="KW-1133">Transmembrane helix</keyword>
<evidence type="ECO:0000256" key="1">
    <source>
        <dbReference type="ARBA" id="ARBA00022692"/>
    </source>
</evidence>
<evidence type="ECO:0000313" key="6">
    <source>
        <dbReference type="EMBL" id="MBB6209639.1"/>
    </source>
</evidence>
<feature type="transmembrane region" description="Helical" evidence="4">
    <location>
        <begin position="58"/>
        <end position="77"/>
    </location>
</feature>
<name>A0A7W9ZG28_NOVIT</name>
<evidence type="ECO:0000259" key="5">
    <source>
        <dbReference type="PROSITE" id="PS50850"/>
    </source>
</evidence>
<dbReference type="RefSeq" id="WP_184262097.1">
    <property type="nucleotide sequence ID" value="NZ_JACIIX010000003.1"/>
</dbReference>
<keyword evidence="1 4" id="KW-0812">Transmembrane</keyword>
<protein>
    <submittedName>
        <fullName evidence="6">Putative MFS family arabinose efflux permease</fullName>
    </submittedName>
</protein>
<dbReference type="PROSITE" id="PS50850">
    <property type="entry name" value="MFS"/>
    <property type="match status" value="1"/>
</dbReference>
<dbReference type="GO" id="GO:0005886">
    <property type="term" value="C:plasma membrane"/>
    <property type="evidence" value="ECO:0007669"/>
    <property type="project" value="TreeGrafter"/>
</dbReference>
<dbReference type="PANTHER" id="PTHR23537">
    <property type="match status" value="1"/>
</dbReference>
<dbReference type="Proteomes" id="UP000544872">
    <property type="component" value="Unassembled WGS sequence"/>
</dbReference>
<dbReference type="Pfam" id="PF06779">
    <property type="entry name" value="MFS_4"/>
    <property type="match status" value="1"/>
</dbReference>
<dbReference type="SUPFAM" id="SSF103473">
    <property type="entry name" value="MFS general substrate transporter"/>
    <property type="match status" value="1"/>
</dbReference>
<evidence type="ECO:0000313" key="7">
    <source>
        <dbReference type="Proteomes" id="UP000544872"/>
    </source>
</evidence>
<evidence type="ECO:0000256" key="2">
    <source>
        <dbReference type="ARBA" id="ARBA00022989"/>
    </source>
</evidence>